<evidence type="ECO:0000256" key="6">
    <source>
        <dbReference type="ARBA" id="ARBA00022840"/>
    </source>
</evidence>
<reference evidence="10" key="2">
    <citation type="submission" date="2025-08" db="UniProtKB">
        <authorList>
            <consortium name="RefSeq"/>
        </authorList>
    </citation>
    <scope>IDENTIFICATION</scope>
    <source>
        <tissue evidence="10">Whole plant</tissue>
    </source>
</reference>
<dbReference type="InterPro" id="IPR058922">
    <property type="entry name" value="WHD_DRP"/>
</dbReference>
<evidence type="ECO:0000256" key="3">
    <source>
        <dbReference type="ARBA" id="ARBA00022737"/>
    </source>
</evidence>
<dbReference type="SUPFAM" id="SSF52058">
    <property type="entry name" value="L domain-like"/>
    <property type="match status" value="1"/>
</dbReference>
<keyword evidence="3" id="KW-0677">Repeat</keyword>
<keyword evidence="5" id="KW-0611">Plant defense</keyword>
<protein>
    <submittedName>
        <fullName evidence="10">Disease resistance protein SUMM2-like</fullName>
    </submittedName>
</protein>
<dbReference type="GO" id="GO:0006952">
    <property type="term" value="P:defense response"/>
    <property type="evidence" value="ECO:0007669"/>
    <property type="project" value="UniProtKB-KW"/>
</dbReference>
<dbReference type="InterPro" id="IPR032675">
    <property type="entry name" value="LRR_dom_sf"/>
</dbReference>
<name>A0A9C6TMN7_ARADU</name>
<evidence type="ECO:0000256" key="5">
    <source>
        <dbReference type="ARBA" id="ARBA00022821"/>
    </source>
</evidence>
<dbReference type="Gene3D" id="3.40.50.300">
    <property type="entry name" value="P-loop containing nucleotide triphosphate hydrolases"/>
    <property type="match status" value="1"/>
</dbReference>
<dbReference type="Gene3D" id="1.10.10.10">
    <property type="entry name" value="Winged helix-like DNA-binding domain superfamily/Winged helix DNA-binding domain"/>
    <property type="match status" value="1"/>
</dbReference>
<keyword evidence="9" id="KW-1185">Reference proteome</keyword>
<dbReference type="InterPro" id="IPR027417">
    <property type="entry name" value="P-loop_NTPase"/>
</dbReference>
<proteinExistence type="inferred from homology"/>
<evidence type="ECO:0000259" key="7">
    <source>
        <dbReference type="Pfam" id="PF00931"/>
    </source>
</evidence>
<dbReference type="PANTHER" id="PTHR33463">
    <property type="entry name" value="NB-ARC DOMAIN-CONTAINING PROTEIN-RELATED"/>
    <property type="match status" value="1"/>
</dbReference>
<dbReference type="Gene3D" id="1.10.8.430">
    <property type="entry name" value="Helical domain of apoptotic protease-activating factors"/>
    <property type="match status" value="1"/>
</dbReference>
<dbReference type="Gene3D" id="3.80.10.10">
    <property type="entry name" value="Ribonuclease Inhibitor"/>
    <property type="match status" value="1"/>
</dbReference>
<dbReference type="SUPFAM" id="SSF52540">
    <property type="entry name" value="P-loop containing nucleoside triphosphate hydrolases"/>
    <property type="match status" value="1"/>
</dbReference>
<evidence type="ECO:0000256" key="1">
    <source>
        <dbReference type="ARBA" id="ARBA00008894"/>
    </source>
</evidence>
<evidence type="ECO:0000313" key="10">
    <source>
        <dbReference type="RefSeq" id="XP_052111493.1"/>
    </source>
</evidence>
<feature type="domain" description="NB-ARC" evidence="7">
    <location>
        <begin position="159"/>
        <end position="262"/>
    </location>
</feature>
<accession>A0A9C6TMN7</accession>
<reference evidence="9" key="1">
    <citation type="journal article" date="2016" name="Nat. Genet.">
        <title>The genome sequences of Arachis duranensis and Arachis ipaensis, the diploid ancestors of cultivated peanut.</title>
        <authorList>
            <person name="Bertioli D.J."/>
            <person name="Cannon S.B."/>
            <person name="Froenicke L."/>
            <person name="Huang G."/>
            <person name="Farmer A.D."/>
            <person name="Cannon E.K."/>
            <person name="Liu X."/>
            <person name="Gao D."/>
            <person name="Clevenger J."/>
            <person name="Dash S."/>
            <person name="Ren L."/>
            <person name="Moretzsohn M.C."/>
            <person name="Shirasawa K."/>
            <person name="Huang W."/>
            <person name="Vidigal B."/>
            <person name="Abernathy B."/>
            <person name="Chu Y."/>
            <person name="Niederhuth C.E."/>
            <person name="Umale P."/>
            <person name="Araujo A.C."/>
            <person name="Kozik A."/>
            <person name="Kim K.D."/>
            <person name="Burow M.D."/>
            <person name="Varshney R.K."/>
            <person name="Wang X."/>
            <person name="Zhang X."/>
            <person name="Barkley N."/>
            <person name="Guimaraes P.M."/>
            <person name="Isobe S."/>
            <person name="Guo B."/>
            <person name="Liao B."/>
            <person name="Stalker H.T."/>
            <person name="Schmitz R.J."/>
            <person name="Scheffler B.E."/>
            <person name="Leal-Bertioli S.C."/>
            <person name="Xun X."/>
            <person name="Jackson S.A."/>
            <person name="Michelmore R."/>
            <person name="Ozias-Akins P."/>
        </authorList>
    </citation>
    <scope>NUCLEOTIDE SEQUENCE [LARGE SCALE GENOMIC DNA]</scope>
    <source>
        <strain evidence="9">cv. V14167</strain>
    </source>
</reference>
<dbReference type="Pfam" id="PF23559">
    <property type="entry name" value="WHD_DRP"/>
    <property type="match status" value="1"/>
</dbReference>
<feature type="domain" description="Disease resistance protein winged helix" evidence="8">
    <location>
        <begin position="351"/>
        <end position="421"/>
    </location>
</feature>
<evidence type="ECO:0000259" key="8">
    <source>
        <dbReference type="Pfam" id="PF23559"/>
    </source>
</evidence>
<evidence type="ECO:0000256" key="2">
    <source>
        <dbReference type="ARBA" id="ARBA00022614"/>
    </source>
</evidence>
<dbReference type="Proteomes" id="UP000515211">
    <property type="component" value="Chromosome 10"/>
</dbReference>
<evidence type="ECO:0000256" key="4">
    <source>
        <dbReference type="ARBA" id="ARBA00022741"/>
    </source>
</evidence>
<organism evidence="9 10">
    <name type="scientific">Arachis duranensis</name>
    <name type="common">Wild peanut</name>
    <dbReference type="NCBI Taxonomy" id="130453"/>
    <lineage>
        <taxon>Eukaryota</taxon>
        <taxon>Viridiplantae</taxon>
        <taxon>Streptophyta</taxon>
        <taxon>Embryophyta</taxon>
        <taxon>Tracheophyta</taxon>
        <taxon>Spermatophyta</taxon>
        <taxon>Magnoliopsida</taxon>
        <taxon>eudicotyledons</taxon>
        <taxon>Gunneridae</taxon>
        <taxon>Pentapetalae</taxon>
        <taxon>rosids</taxon>
        <taxon>fabids</taxon>
        <taxon>Fabales</taxon>
        <taxon>Fabaceae</taxon>
        <taxon>Papilionoideae</taxon>
        <taxon>50 kb inversion clade</taxon>
        <taxon>dalbergioids sensu lato</taxon>
        <taxon>Dalbergieae</taxon>
        <taxon>Pterocarpus clade</taxon>
        <taxon>Arachis</taxon>
    </lineage>
</organism>
<keyword evidence="6" id="KW-0067">ATP-binding</keyword>
<dbReference type="GO" id="GO:0043531">
    <property type="term" value="F:ADP binding"/>
    <property type="evidence" value="ECO:0007669"/>
    <property type="project" value="InterPro"/>
</dbReference>
<dbReference type="KEGG" id="adu:107468774"/>
<sequence length="539" mass="61556">MAGFGNIASNLGDLATEVAKQVGGEALASRLVSVRNSGENFELLKQELQGLLALKEDKEKEVQGNRHKDTSSAYRLWSAKVFEVAAETRHLIAKYETSTWSWKHPTLSPEIEKRLKDVQQLVEKGNSVDCTVDKPPDRILKVFYAPEIMGYKTLQTDHTDHELQCKIAKRLKVDTEVINDPEEVARIIHEELQTKKYLLILDGAADEINLSQLGIPCNDNHSKVIITAQHRQVCTLNGAERMIEVGLLSRDEAWKMFCNTVGPVIGLPDIPEIARRVCDKCSCLPLLIQKIARSFRLKKSASSWRVGLEDLEERWPDYENEGVSELYSFLTFCYDELKDENKKKCFLYASLYPANCKVYTDYLVECWAAQNFLGDVNNTRKYQKARDRGQAILEHLTDVSLLDRGKQMIYVSMNDCMQQLALHISSKHPECSSYVQTREKLDDAQESLSWEKARWVSMIDTNLKNLPTNQDCSMLLMLLLQKNPDLSTIPQLFFKKHMRSLLVLDLYGTGIRWLPSSVSKLTGLKGLYLNHCKHLRVLR</sequence>
<dbReference type="InterPro" id="IPR036388">
    <property type="entry name" value="WH-like_DNA-bd_sf"/>
</dbReference>
<dbReference type="InterPro" id="IPR002182">
    <property type="entry name" value="NB-ARC"/>
</dbReference>
<keyword evidence="4" id="KW-0547">Nucleotide-binding</keyword>
<dbReference type="RefSeq" id="XP_052111493.1">
    <property type="nucleotide sequence ID" value="XM_052255533.1"/>
</dbReference>
<dbReference type="AlphaFoldDB" id="A0A9C6TMN7"/>
<dbReference type="PANTHER" id="PTHR33463:SF209">
    <property type="entry name" value="DISEASE RESISTANCE PROTEIN RPS2-LIKE"/>
    <property type="match status" value="1"/>
</dbReference>
<comment type="similarity">
    <text evidence="1">Belongs to the disease resistance NB-LRR family.</text>
</comment>
<evidence type="ECO:0000313" key="9">
    <source>
        <dbReference type="Proteomes" id="UP000515211"/>
    </source>
</evidence>
<gene>
    <name evidence="10" type="primary">LOC107468774</name>
</gene>
<dbReference type="InterPro" id="IPR050905">
    <property type="entry name" value="Plant_NBS-LRR"/>
</dbReference>
<dbReference type="InterPro" id="IPR042197">
    <property type="entry name" value="Apaf_helical"/>
</dbReference>
<dbReference type="GeneID" id="107468774"/>
<dbReference type="GO" id="GO:0005524">
    <property type="term" value="F:ATP binding"/>
    <property type="evidence" value="ECO:0007669"/>
    <property type="project" value="UniProtKB-KW"/>
</dbReference>
<keyword evidence="2" id="KW-0433">Leucine-rich repeat</keyword>
<dbReference type="Pfam" id="PF00931">
    <property type="entry name" value="NB-ARC"/>
    <property type="match status" value="1"/>
</dbReference>